<comment type="caution">
    <text evidence="1">The sequence shown here is derived from an EMBL/GenBank/DDBJ whole genome shotgun (WGS) entry which is preliminary data.</text>
</comment>
<dbReference type="Proteomes" id="UP000525078">
    <property type="component" value="Unassembled WGS sequence"/>
</dbReference>
<evidence type="ECO:0000313" key="2">
    <source>
        <dbReference type="Proteomes" id="UP000525078"/>
    </source>
</evidence>
<evidence type="ECO:0000313" key="1">
    <source>
        <dbReference type="EMBL" id="KAF4356421.1"/>
    </source>
</evidence>
<name>A0A7J6EDJ3_CANSA</name>
<sequence>MLLSEDGHLDIAEALRRIQRAGVRPSIKGVVVMIQITLLKSEISLDSVGDKKEIRSSMAHGKVNAKKMVPVISSGKYITATFNTDDGRPIEDASIDIMRDSEVMFTSFINSNKKNEAHKAKL</sequence>
<gene>
    <name evidence="1" type="ORF">F8388_013286</name>
</gene>
<organism evidence="1 2">
    <name type="scientific">Cannabis sativa</name>
    <name type="common">Hemp</name>
    <name type="synonym">Marijuana</name>
    <dbReference type="NCBI Taxonomy" id="3483"/>
    <lineage>
        <taxon>Eukaryota</taxon>
        <taxon>Viridiplantae</taxon>
        <taxon>Streptophyta</taxon>
        <taxon>Embryophyta</taxon>
        <taxon>Tracheophyta</taxon>
        <taxon>Spermatophyta</taxon>
        <taxon>Magnoliopsida</taxon>
        <taxon>eudicotyledons</taxon>
        <taxon>Gunneridae</taxon>
        <taxon>Pentapetalae</taxon>
        <taxon>rosids</taxon>
        <taxon>fabids</taxon>
        <taxon>Rosales</taxon>
        <taxon>Cannabaceae</taxon>
        <taxon>Cannabis</taxon>
    </lineage>
</organism>
<dbReference type="EMBL" id="JAATIP010000253">
    <property type="protein sequence ID" value="KAF4356421.1"/>
    <property type="molecule type" value="Genomic_DNA"/>
</dbReference>
<dbReference type="AlphaFoldDB" id="A0A7J6EDJ3"/>
<accession>A0A7J6EDJ3</accession>
<reference evidence="1 2" key="1">
    <citation type="journal article" date="2020" name="bioRxiv">
        <title>Sequence and annotation of 42 cannabis genomes reveals extensive copy number variation in cannabinoid synthesis and pathogen resistance genes.</title>
        <authorList>
            <person name="Mckernan K.J."/>
            <person name="Helbert Y."/>
            <person name="Kane L.T."/>
            <person name="Ebling H."/>
            <person name="Zhang L."/>
            <person name="Liu B."/>
            <person name="Eaton Z."/>
            <person name="Mclaughlin S."/>
            <person name="Kingan S."/>
            <person name="Baybayan P."/>
            <person name="Concepcion G."/>
            <person name="Jordan M."/>
            <person name="Riva A."/>
            <person name="Barbazuk W."/>
            <person name="Harkins T."/>
        </authorList>
    </citation>
    <scope>NUCLEOTIDE SEQUENCE [LARGE SCALE GENOMIC DNA]</scope>
    <source>
        <strain evidence="2">cv. Jamaican Lion 4</strain>
        <tissue evidence="1">Leaf</tissue>
    </source>
</reference>
<protein>
    <submittedName>
        <fullName evidence="1">Uncharacterized protein</fullName>
    </submittedName>
</protein>
<proteinExistence type="predicted"/>